<evidence type="ECO:0000256" key="3">
    <source>
        <dbReference type="ARBA" id="ARBA00022553"/>
    </source>
</evidence>
<keyword evidence="5 7" id="KW-0460">Magnesium</keyword>
<dbReference type="RefSeq" id="WP_039193222.1">
    <property type="nucleotide sequence ID" value="NZ_JRFJ01000003.1"/>
</dbReference>
<dbReference type="STRING" id="370622.LA66_11625"/>
<dbReference type="Gene3D" id="3.30.310.50">
    <property type="entry name" value="Alpha-D-phosphohexomutase, C-terminal domain"/>
    <property type="match status" value="1"/>
</dbReference>
<dbReference type="Proteomes" id="UP000030826">
    <property type="component" value="Unassembled WGS sequence"/>
</dbReference>
<keyword evidence="4 7" id="KW-0479">Metal-binding</keyword>
<dbReference type="GO" id="GO:0005975">
    <property type="term" value="P:carbohydrate metabolic process"/>
    <property type="evidence" value="ECO:0007669"/>
    <property type="project" value="InterPro"/>
</dbReference>
<feature type="domain" description="Alpha-D-phosphohexomutase alpha/beta/alpha" evidence="9">
    <location>
        <begin position="4"/>
        <end position="131"/>
    </location>
</feature>
<dbReference type="Pfam" id="PF02880">
    <property type="entry name" value="PGM_PMM_III"/>
    <property type="match status" value="1"/>
</dbReference>
<name>A0A0B1Q178_9HYPH</name>
<evidence type="ECO:0000256" key="5">
    <source>
        <dbReference type="ARBA" id="ARBA00022842"/>
    </source>
</evidence>
<dbReference type="InterPro" id="IPR005844">
    <property type="entry name" value="A-D-PHexomutase_a/b/a-I"/>
</dbReference>
<feature type="domain" description="Alpha-D-phosphohexomutase alpha/beta/alpha" evidence="10">
    <location>
        <begin position="154"/>
        <end position="251"/>
    </location>
</feature>
<evidence type="ECO:0000259" key="11">
    <source>
        <dbReference type="Pfam" id="PF02880"/>
    </source>
</evidence>
<dbReference type="InterPro" id="IPR016055">
    <property type="entry name" value="A-D-PHexomutase_a/b/a-I/II/III"/>
</dbReference>
<dbReference type="AlphaFoldDB" id="A0A0B1Q178"/>
<dbReference type="GO" id="GO:0004615">
    <property type="term" value="F:phosphomannomutase activity"/>
    <property type="evidence" value="ECO:0007669"/>
    <property type="project" value="TreeGrafter"/>
</dbReference>
<organism evidence="12 13">
    <name type="scientific">Aureimonas altamirensis</name>
    <dbReference type="NCBI Taxonomy" id="370622"/>
    <lineage>
        <taxon>Bacteria</taxon>
        <taxon>Pseudomonadati</taxon>
        <taxon>Pseudomonadota</taxon>
        <taxon>Alphaproteobacteria</taxon>
        <taxon>Hyphomicrobiales</taxon>
        <taxon>Aurantimonadaceae</taxon>
        <taxon>Aureimonas</taxon>
    </lineage>
</organism>
<dbReference type="Gene3D" id="3.40.120.10">
    <property type="entry name" value="Alpha-D-Glucose-1,6-Bisphosphate, subunit A, domain 3"/>
    <property type="match status" value="3"/>
</dbReference>
<comment type="similarity">
    <text evidence="2 7">Belongs to the phosphohexose mutase family.</text>
</comment>
<keyword evidence="6" id="KW-0413">Isomerase</keyword>
<feature type="domain" description="Alpha-D-phosphohexomutase C-terminal" evidence="8">
    <location>
        <begin position="413"/>
        <end position="459"/>
    </location>
</feature>
<protein>
    <submittedName>
        <fullName evidence="12">Phosphomannomutase</fullName>
    </submittedName>
</protein>
<gene>
    <name evidence="12" type="ORF">LA66_11625</name>
</gene>
<dbReference type="PANTHER" id="PTHR42946">
    <property type="entry name" value="PHOSPHOHEXOSE MUTASE"/>
    <property type="match status" value="1"/>
</dbReference>
<dbReference type="InterPro" id="IPR036900">
    <property type="entry name" value="A-D-PHexomutase_C_sf"/>
</dbReference>
<feature type="domain" description="Alpha-D-phosphohexomutase alpha/beta/alpha" evidence="11">
    <location>
        <begin position="256"/>
        <end position="369"/>
    </location>
</feature>
<dbReference type="GO" id="GO:0000287">
    <property type="term" value="F:magnesium ion binding"/>
    <property type="evidence" value="ECO:0007669"/>
    <property type="project" value="InterPro"/>
</dbReference>
<dbReference type="Pfam" id="PF02879">
    <property type="entry name" value="PGM_PMM_II"/>
    <property type="match status" value="1"/>
</dbReference>
<evidence type="ECO:0000256" key="1">
    <source>
        <dbReference type="ARBA" id="ARBA00001946"/>
    </source>
</evidence>
<accession>A0A0B1Q178</accession>
<dbReference type="InterPro" id="IPR016066">
    <property type="entry name" value="A-D-PHexomutase_CS"/>
</dbReference>
<comment type="caution">
    <text evidence="12">The sequence shown here is derived from an EMBL/GenBank/DDBJ whole genome shotgun (WGS) entry which is preliminary data.</text>
</comment>
<dbReference type="PROSITE" id="PS00710">
    <property type="entry name" value="PGM_PMM"/>
    <property type="match status" value="1"/>
</dbReference>
<dbReference type="Pfam" id="PF00408">
    <property type="entry name" value="PGM_PMM_IV"/>
    <property type="match status" value="1"/>
</dbReference>
<keyword evidence="3" id="KW-0597">Phosphoprotein</keyword>
<evidence type="ECO:0000256" key="6">
    <source>
        <dbReference type="ARBA" id="ARBA00023235"/>
    </source>
</evidence>
<evidence type="ECO:0000313" key="13">
    <source>
        <dbReference type="Proteomes" id="UP000030826"/>
    </source>
</evidence>
<dbReference type="InterPro" id="IPR005846">
    <property type="entry name" value="A-D-PHexomutase_a/b/a-III"/>
</dbReference>
<dbReference type="OrthoDB" id="9803322at2"/>
<evidence type="ECO:0000256" key="4">
    <source>
        <dbReference type="ARBA" id="ARBA00022723"/>
    </source>
</evidence>
<dbReference type="InterPro" id="IPR050060">
    <property type="entry name" value="Phosphoglucosamine_mutase"/>
</dbReference>
<evidence type="ECO:0000259" key="8">
    <source>
        <dbReference type="Pfam" id="PF00408"/>
    </source>
</evidence>
<evidence type="ECO:0000256" key="2">
    <source>
        <dbReference type="ARBA" id="ARBA00010231"/>
    </source>
</evidence>
<reference evidence="12 13" key="1">
    <citation type="submission" date="2014-09" db="EMBL/GenBank/DDBJ databases">
        <title>Isolation and characterization of Aurantimonas altamirensis ON-56566 from clinical sample following a dog bite.</title>
        <authorList>
            <person name="Eshaghi A."/>
            <person name="Li A."/>
            <person name="Shahinas D."/>
            <person name="Bahn P."/>
            <person name="Kus J.V."/>
            <person name="Patel S.N."/>
        </authorList>
    </citation>
    <scope>NUCLEOTIDE SEQUENCE [LARGE SCALE GENOMIC DNA]</scope>
    <source>
        <strain evidence="12 13">ON-56566</strain>
    </source>
</reference>
<evidence type="ECO:0000256" key="7">
    <source>
        <dbReference type="RuleBase" id="RU004326"/>
    </source>
</evidence>
<comment type="cofactor">
    <cofactor evidence="1">
        <name>Mg(2+)</name>
        <dbReference type="ChEBI" id="CHEBI:18420"/>
    </cofactor>
</comment>
<dbReference type="PANTHER" id="PTHR42946:SF1">
    <property type="entry name" value="PHOSPHOGLUCOMUTASE (ALPHA-D-GLUCOSE-1,6-BISPHOSPHATE-DEPENDENT)"/>
    <property type="match status" value="1"/>
</dbReference>
<sequence length="473" mass="50121">MSSLKFGTSGLRGLVSDLQGQPARRWAAAFLTHLERIDESGDRTVLIGQDLRSSSPAIARDCADAAVALGWTAIDCGALPTPALALAAIRRGAAAIMVTGSHIPDDRNGLKFYRRDGEITKEDEVAIRKAHDEPAAAPVPGVLNVGRDDTPIGSYCERYTSFFPDDALGGLRLAVYQQSSVARDCLADTLEKLGAEVSRLGRSDRFVPIDTEAHHPRDLALFAQWAADGTYDAIISTDGDADRPLVTDDKGAVVRGDLLALLAAAYLGCGSIVTPVTSSAAVERSGIAANLIRTRVGSPFVIEGMQELQRRGHDDILGFEANGGVLLGTAVTMNGQLLEALPTRDAFLPVLAALAYAKRKGMSLREAVDRLGGGVAKADRLPDVQAQDSGPFLERLSTDRAYAEAFFQGIGDVASFDKVDGVRFVLGDGSVIHFRASGNAPELRCYVEAESPVRADELLAFGLASARDAMDAA</sequence>
<dbReference type="EMBL" id="JRFJ01000003">
    <property type="protein sequence ID" value="KHJ54119.1"/>
    <property type="molecule type" value="Genomic_DNA"/>
</dbReference>
<dbReference type="InterPro" id="IPR005843">
    <property type="entry name" value="A-D-PHexomutase_C"/>
</dbReference>
<dbReference type="InterPro" id="IPR005845">
    <property type="entry name" value="A-D-PHexomutase_a/b/a-II"/>
</dbReference>
<evidence type="ECO:0000313" key="12">
    <source>
        <dbReference type="EMBL" id="KHJ54119.1"/>
    </source>
</evidence>
<dbReference type="SUPFAM" id="SSF55957">
    <property type="entry name" value="Phosphoglucomutase, C-terminal domain"/>
    <property type="match status" value="1"/>
</dbReference>
<dbReference type="Pfam" id="PF02878">
    <property type="entry name" value="PGM_PMM_I"/>
    <property type="match status" value="1"/>
</dbReference>
<evidence type="ECO:0000259" key="9">
    <source>
        <dbReference type="Pfam" id="PF02878"/>
    </source>
</evidence>
<dbReference type="SUPFAM" id="SSF53738">
    <property type="entry name" value="Phosphoglucomutase, first 3 domains"/>
    <property type="match status" value="3"/>
</dbReference>
<evidence type="ECO:0000259" key="10">
    <source>
        <dbReference type="Pfam" id="PF02879"/>
    </source>
</evidence>
<proteinExistence type="inferred from homology"/>